<comment type="caution">
    <text evidence="1">The sequence shown here is derived from an EMBL/GenBank/DDBJ whole genome shotgun (WGS) entry which is preliminary data.</text>
</comment>
<evidence type="ECO:0000313" key="1">
    <source>
        <dbReference type="EMBL" id="KAH0748409.1"/>
    </source>
</evidence>
<dbReference type="Proteomes" id="UP000826656">
    <property type="component" value="Unassembled WGS sequence"/>
</dbReference>
<dbReference type="EMBL" id="JAIVGD010000019">
    <property type="protein sequence ID" value="KAH0748409.1"/>
    <property type="molecule type" value="Genomic_DNA"/>
</dbReference>
<sequence length="169" mass="19885">MPSNGSFLGKEDWRLQGLDIFFFIKLIGLRGIQPYAPLRVMRRFGVIQDILLWSIMGLHEETFTLASLERIKNMQAGWEYMIDLDIGKESWCMSKYYTWRNVVSHMAHPSVRGLRRFVDNQRIDWVTKSVLPHMGFTTPMYNQIVHGSLDYLIQVVDEEEEEDPEEDPE</sequence>
<proteinExistence type="predicted"/>
<organism evidence="1 2">
    <name type="scientific">Solanum tuberosum</name>
    <name type="common">Potato</name>
    <dbReference type="NCBI Taxonomy" id="4113"/>
    <lineage>
        <taxon>Eukaryota</taxon>
        <taxon>Viridiplantae</taxon>
        <taxon>Streptophyta</taxon>
        <taxon>Embryophyta</taxon>
        <taxon>Tracheophyta</taxon>
        <taxon>Spermatophyta</taxon>
        <taxon>Magnoliopsida</taxon>
        <taxon>eudicotyledons</taxon>
        <taxon>Gunneridae</taxon>
        <taxon>Pentapetalae</taxon>
        <taxon>asterids</taxon>
        <taxon>lamiids</taxon>
        <taxon>Solanales</taxon>
        <taxon>Solanaceae</taxon>
        <taxon>Solanoideae</taxon>
        <taxon>Solaneae</taxon>
        <taxon>Solanum</taxon>
    </lineage>
</organism>
<protein>
    <submittedName>
        <fullName evidence="1">Uncharacterized protein</fullName>
    </submittedName>
</protein>
<accession>A0ABQ7UFQ0</accession>
<keyword evidence="2" id="KW-1185">Reference proteome</keyword>
<name>A0ABQ7UFQ0_SOLTU</name>
<gene>
    <name evidence="1" type="ORF">KY290_027641</name>
</gene>
<reference evidence="1 2" key="1">
    <citation type="journal article" date="2021" name="bioRxiv">
        <title>Chromosome-scale and haplotype-resolved genome assembly of a tetraploid potato cultivar.</title>
        <authorList>
            <person name="Sun H."/>
            <person name="Jiao W.-B."/>
            <person name="Krause K."/>
            <person name="Campoy J.A."/>
            <person name="Goel M."/>
            <person name="Folz-Donahue K."/>
            <person name="Kukat C."/>
            <person name="Huettel B."/>
            <person name="Schneeberger K."/>
        </authorList>
    </citation>
    <scope>NUCLEOTIDE SEQUENCE [LARGE SCALE GENOMIC DNA]</scope>
    <source>
        <strain evidence="1">SolTubOtavaFocal</strain>
        <tissue evidence="1">Leaves</tissue>
    </source>
</reference>
<evidence type="ECO:0000313" key="2">
    <source>
        <dbReference type="Proteomes" id="UP000826656"/>
    </source>
</evidence>